<gene>
    <name evidence="5" type="ORF">C0J50_12711</name>
</gene>
<dbReference type="GO" id="GO:0009897">
    <property type="term" value="C:external side of plasma membrane"/>
    <property type="evidence" value="ECO:0007669"/>
    <property type="project" value="TreeGrafter"/>
</dbReference>
<feature type="transmembrane region" description="Helical" evidence="3">
    <location>
        <begin position="300"/>
        <end position="324"/>
    </location>
</feature>
<dbReference type="GO" id="GO:0006955">
    <property type="term" value="P:immune response"/>
    <property type="evidence" value="ECO:0007669"/>
    <property type="project" value="TreeGrafter"/>
</dbReference>
<accession>A0AAD5B8V3</accession>
<dbReference type="InterPro" id="IPR007110">
    <property type="entry name" value="Ig-like_dom"/>
</dbReference>
<dbReference type="InterPro" id="IPR003599">
    <property type="entry name" value="Ig_sub"/>
</dbReference>
<keyword evidence="2" id="KW-1015">Disulfide bond</keyword>
<dbReference type="Pfam" id="PF13927">
    <property type="entry name" value="Ig_3"/>
    <property type="match status" value="1"/>
</dbReference>
<feature type="non-terminal residue" evidence="5">
    <location>
        <position position="331"/>
    </location>
</feature>
<dbReference type="EMBL" id="MU537043">
    <property type="protein sequence ID" value="KAI5629315.1"/>
    <property type="molecule type" value="Genomic_DNA"/>
</dbReference>
<evidence type="ECO:0000313" key="6">
    <source>
        <dbReference type="Proteomes" id="UP001205998"/>
    </source>
</evidence>
<proteinExistence type="predicted"/>
<dbReference type="PANTHER" id="PTHR11481">
    <property type="entry name" value="IMMUNOGLOBULIN FC RECEPTOR"/>
    <property type="match status" value="1"/>
</dbReference>
<keyword evidence="3" id="KW-0472">Membrane</keyword>
<organism evidence="5 6">
    <name type="scientific">Silurus asotus</name>
    <name type="common">Amur catfish</name>
    <name type="synonym">Parasilurus asotus</name>
    <dbReference type="NCBI Taxonomy" id="30991"/>
    <lineage>
        <taxon>Eukaryota</taxon>
        <taxon>Metazoa</taxon>
        <taxon>Chordata</taxon>
        <taxon>Craniata</taxon>
        <taxon>Vertebrata</taxon>
        <taxon>Euteleostomi</taxon>
        <taxon>Actinopterygii</taxon>
        <taxon>Neopterygii</taxon>
        <taxon>Teleostei</taxon>
        <taxon>Ostariophysi</taxon>
        <taxon>Siluriformes</taxon>
        <taxon>Siluridae</taxon>
        <taxon>Silurus</taxon>
    </lineage>
</organism>
<evidence type="ECO:0000259" key="4">
    <source>
        <dbReference type="PROSITE" id="PS50835"/>
    </source>
</evidence>
<dbReference type="AlphaFoldDB" id="A0AAD5B8V3"/>
<feature type="domain" description="Ig-like" evidence="4">
    <location>
        <begin position="9"/>
        <end position="95"/>
    </location>
</feature>
<evidence type="ECO:0000256" key="1">
    <source>
        <dbReference type="ARBA" id="ARBA00022729"/>
    </source>
</evidence>
<dbReference type="SMART" id="SM00409">
    <property type="entry name" value="IG"/>
    <property type="match status" value="3"/>
</dbReference>
<dbReference type="SUPFAM" id="SSF48726">
    <property type="entry name" value="Immunoglobulin"/>
    <property type="match status" value="3"/>
</dbReference>
<dbReference type="Gene3D" id="2.60.40.10">
    <property type="entry name" value="Immunoglobulins"/>
    <property type="match status" value="3"/>
</dbReference>
<keyword evidence="3" id="KW-1133">Transmembrane helix</keyword>
<dbReference type="Proteomes" id="UP001205998">
    <property type="component" value="Unassembled WGS sequence"/>
</dbReference>
<reference evidence="5" key="1">
    <citation type="submission" date="2018-07" db="EMBL/GenBank/DDBJ databases">
        <title>Comparative genomics of catfishes provides insights into carnivory and benthic adaptation.</title>
        <authorList>
            <person name="Zhang Y."/>
            <person name="Wang D."/>
            <person name="Peng Z."/>
            <person name="Zheng S."/>
            <person name="Shao F."/>
            <person name="Tao W."/>
        </authorList>
    </citation>
    <scope>NUCLEOTIDE SEQUENCE</scope>
    <source>
        <strain evidence="5">Chongqing</strain>
    </source>
</reference>
<feature type="non-terminal residue" evidence="5">
    <location>
        <position position="1"/>
    </location>
</feature>
<dbReference type="PANTHER" id="PTHR11481:SF64">
    <property type="entry name" value="FC RECEPTOR-LIKE PROTEIN 4"/>
    <property type="match status" value="1"/>
</dbReference>
<protein>
    <submittedName>
        <fullName evidence="5">Fc receptor-like protein 5</fullName>
    </submittedName>
</protein>
<dbReference type="PROSITE" id="PS50835">
    <property type="entry name" value="IG_LIKE"/>
    <property type="match status" value="2"/>
</dbReference>
<dbReference type="GO" id="GO:0007166">
    <property type="term" value="P:cell surface receptor signaling pathway"/>
    <property type="evidence" value="ECO:0007669"/>
    <property type="project" value="TreeGrafter"/>
</dbReference>
<evidence type="ECO:0000256" key="2">
    <source>
        <dbReference type="ARBA" id="ARBA00023157"/>
    </source>
</evidence>
<feature type="domain" description="Ig-like" evidence="4">
    <location>
        <begin position="202"/>
        <end position="275"/>
    </location>
</feature>
<dbReference type="GO" id="GO:0004888">
    <property type="term" value="F:transmembrane signaling receptor activity"/>
    <property type="evidence" value="ECO:0007669"/>
    <property type="project" value="TreeGrafter"/>
</dbReference>
<keyword evidence="1" id="KW-0732">Signal</keyword>
<keyword evidence="6" id="KW-1185">Reference proteome</keyword>
<dbReference type="InterPro" id="IPR036179">
    <property type="entry name" value="Ig-like_dom_sf"/>
</dbReference>
<keyword evidence="5" id="KW-0675">Receptor</keyword>
<evidence type="ECO:0000256" key="3">
    <source>
        <dbReference type="SAM" id="Phobius"/>
    </source>
</evidence>
<dbReference type="InterPro" id="IPR013783">
    <property type="entry name" value="Ig-like_fold"/>
</dbReference>
<evidence type="ECO:0000313" key="5">
    <source>
        <dbReference type="EMBL" id="KAI5629315.1"/>
    </source>
</evidence>
<dbReference type="Pfam" id="PF13895">
    <property type="entry name" value="Ig_2"/>
    <property type="match status" value="1"/>
</dbReference>
<dbReference type="InterPro" id="IPR050488">
    <property type="entry name" value="Ig_Fc_receptor"/>
</dbReference>
<keyword evidence="3" id="KW-0812">Transmembrane</keyword>
<comment type="caution">
    <text evidence="5">The sequence shown here is derived from an EMBL/GenBank/DDBJ whole genome shotgun (WGS) entry which is preliminary data.</text>
</comment>
<name>A0AAD5B8V3_SILAS</name>
<sequence length="331" mass="36950">ICAGERPNPVLSVSPQNWLTEGDSVTLSCEVTDSSTDWTFSWYTVVPYRDGATTVQINYDYVMYVELLSDSSRGSGGSYNLSPSALHHTGVYVCRGERGEPAFHTKYSNPQPLWISGESPPVSLIISPSRTQHFTRDSLSLSCEDQSNSTGWTVRRYTGSERVLYCSRWRLVTRSTCNISILSTSYTGVYWCESESGENSNPVNITVHDGDVILESSVHPVTEGHPLTLHCLYRYTNASNLRADFYKDGSVVQNQTTGEMIIHKVSKSDEGFYHCKHPERGEPPRSWISVRLPSHVEAPFSVLMLISSVVTASPYLLITIILLVKCYRARG</sequence>